<dbReference type="PANTHER" id="PTHR38663">
    <property type="match status" value="1"/>
</dbReference>
<protein>
    <submittedName>
        <fullName evidence="2">Predicted flavoprotein CzcO associated with the cation diffusion facilitator CzcD</fullName>
    </submittedName>
</protein>
<dbReference type="PANTHER" id="PTHR38663:SF1">
    <property type="entry name" value="L-ORNITHINE N(5)-MONOOXYGENASE"/>
    <property type="match status" value="1"/>
</dbReference>
<dbReference type="EMBL" id="FNFC01000022">
    <property type="protein sequence ID" value="SDK13495.1"/>
    <property type="molecule type" value="Genomic_DNA"/>
</dbReference>
<sequence>MSSDESRLGHTSIGQQPYEYVIVGGGIHGTCITNYLLTEGDFTRDEIRIVEPCKELLASFETKAEQCGMKTLRSTFVQHIDTEPFSLESFAEEDNREHDLVSTESYPNRPTLDLFVDHARYVIDRRGIDDCHLRSRVTGLTEREGRETLHVRTDVEPLEARRVVLAIGLGAQPAVPEWTTALPADEPFAHVWDTDFNPKTAATFDGETYVVGGGITAGQLACRLSRKTDVTLLSRHKLEIELTEADPYWLNWRHIEQEIHTLPPGSKARLDRIRAARNDGTIPPYLKRRLDEACNRGDLDMRRGEITSAVTTDDGLLVWFDDGTTAADVQVVLATGLDPVPEHPLVRTVAESLSLERGAGGFPTLDDQTLAWQQTDGTNSNVYVSGALAEPSVGPFARNIVGARRVAERLLASQNSAETESASSVPKGRS</sequence>
<name>A0A1G8ZGG5_9EURY</name>
<dbReference type="STRING" id="890420.SAMN05216226_12214"/>
<dbReference type="InterPro" id="IPR038732">
    <property type="entry name" value="HpyO/CreE_NAD-binding"/>
</dbReference>
<dbReference type="OrthoDB" id="201607at2157"/>
<feature type="domain" description="FAD-dependent urate hydroxylase HpyO/Asp monooxygenase CreE-like FAD/NAD(P)-binding" evidence="1">
    <location>
        <begin position="21"/>
        <end position="168"/>
    </location>
</feature>
<evidence type="ECO:0000259" key="1">
    <source>
        <dbReference type="Pfam" id="PF13454"/>
    </source>
</evidence>
<proteinExistence type="predicted"/>
<dbReference type="InterPro" id="IPR036188">
    <property type="entry name" value="FAD/NAD-bd_sf"/>
</dbReference>
<dbReference type="Gene3D" id="3.50.50.60">
    <property type="entry name" value="FAD/NAD(P)-binding domain"/>
    <property type="match status" value="1"/>
</dbReference>
<reference evidence="2 3" key="1">
    <citation type="submission" date="2016-10" db="EMBL/GenBank/DDBJ databases">
        <authorList>
            <person name="de Groot N.N."/>
        </authorList>
    </citation>
    <scope>NUCLEOTIDE SEQUENCE [LARGE SCALE GENOMIC DNA]</scope>
    <source>
        <strain evidence="2 3">IBRC-M10015</strain>
    </source>
</reference>
<gene>
    <name evidence="2" type="ORF">SAMN05216226_12214</name>
</gene>
<dbReference type="AlphaFoldDB" id="A0A1G8ZGG5"/>
<evidence type="ECO:0000313" key="2">
    <source>
        <dbReference type="EMBL" id="SDK13495.1"/>
    </source>
</evidence>
<keyword evidence="3" id="KW-1185">Reference proteome</keyword>
<dbReference type="SUPFAM" id="SSF51905">
    <property type="entry name" value="FAD/NAD(P)-binding domain"/>
    <property type="match status" value="1"/>
</dbReference>
<evidence type="ECO:0000313" key="3">
    <source>
        <dbReference type="Proteomes" id="UP000198856"/>
    </source>
</evidence>
<dbReference type="RefSeq" id="WP_092704701.1">
    <property type="nucleotide sequence ID" value="NZ_FNFC01000022.1"/>
</dbReference>
<accession>A0A1G8ZGG5</accession>
<dbReference type="Proteomes" id="UP000198856">
    <property type="component" value="Unassembled WGS sequence"/>
</dbReference>
<dbReference type="Pfam" id="PF13454">
    <property type="entry name" value="NAD_binding_9"/>
    <property type="match status" value="1"/>
</dbReference>
<organism evidence="2 3">
    <name type="scientific">Halovenus aranensis</name>
    <dbReference type="NCBI Taxonomy" id="890420"/>
    <lineage>
        <taxon>Archaea</taxon>
        <taxon>Methanobacteriati</taxon>
        <taxon>Methanobacteriota</taxon>
        <taxon>Stenosarchaea group</taxon>
        <taxon>Halobacteria</taxon>
        <taxon>Halobacteriales</taxon>
        <taxon>Haloarculaceae</taxon>
        <taxon>Halovenus</taxon>
    </lineage>
</organism>